<reference evidence="2" key="1">
    <citation type="submission" date="2022-10" db="EMBL/GenBank/DDBJ databases">
        <title>Fusarium specimens isolated from Avocado Roots.</title>
        <authorList>
            <person name="Stajich J."/>
            <person name="Roper C."/>
            <person name="Heimlech-Rivalta G."/>
        </authorList>
    </citation>
    <scope>NUCLEOTIDE SEQUENCE</scope>
    <source>
        <strain evidence="2">CF00143</strain>
    </source>
</reference>
<feature type="chain" id="PRO_5040753003" description="Pectate lyase" evidence="1">
    <location>
        <begin position="26"/>
        <end position="101"/>
    </location>
</feature>
<keyword evidence="3" id="KW-1185">Reference proteome</keyword>
<comment type="caution">
    <text evidence="2">The sequence shown here is derived from an EMBL/GenBank/DDBJ whole genome shotgun (WGS) entry which is preliminary data.</text>
</comment>
<evidence type="ECO:0008006" key="4">
    <source>
        <dbReference type="Google" id="ProtNLM"/>
    </source>
</evidence>
<dbReference type="Proteomes" id="UP001152130">
    <property type="component" value="Unassembled WGS sequence"/>
</dbReference>
<keyword evidence="1" id="KW-0732">Signal</keyword>
<gene>
    <name evidence="2" type="ORF">NW766_007211</name>
</gene>
<dbReference type="AlphaFoldDB" id="A0A9W8PMD3"/>
<name>A0A9W8PMD3_9HYPO</name>
<dbReference type="EMBL" id="JAPDHF010000010">
    <property type="protein sequence ID" value="KAJ4011911.1"/>
    <property type="molecule type" value="Genomic_DNA"/>
</dbReference>
<feature type="signal peptide" evidence="1">
    <location>
        <begin position="1"/>
        <end position="25"/>
    </location>
</feature>
<evidence type="ECO:0000256" key="1">
    <source>
        <dbReference type="SAM" id="SignalP"/>
    </source>
</evidence>
<sequence>MSRQLVRSVILAAAAVLGAAKTAKAGPFKPSWSTTVGAEASTNVIPTSETRLLTSGDSVLFTSYAPTNTKTLTTTITASMAPIKTKGMDPEGAICGERDIC</sequence>
<evidence type="ECO:0000313" key="3">
    <source>
        <dbReference type="Proteomes" id="UP001152130"/>
    </source>
</evidence>
<accession>A0A9W8PMD3</accession>
<evidence type="ECO:0000313" key="2">
    <source>
        <dbReference type="EMBL" id="KAJ4011911.1"/>
    </source>
</evidence>
<organism evidence="2 3">
    <name type="scientific">Fusarium irregulare</name>
    <dbReference type="NCBI Taxonomy" id="2494466"/>
    <lineage>
        <taxon>Eukaryota</taxon>
        <taxon>Fungi</taxon>
        <taxon>Dikarya</taxon>
        <taxon>Ascomycota</taxon>
        <taxon>Pezizomycotina</taxon>
        <taxon>Sordariomycetes</taxon>
        <taxon>Hypocreomycetidae</taxon>
        <taxon>Hypocreales</taxon>
        <taxon>Nectriaceae</taxon>
        <taxon>Fusarium</taxon>
        <taxon>Fusarium incarnatum-equiseti species complex</taxon>
    </lineage>
</organism>
<proteinExistence type="predicted"/>
<protein>
    <recommendedName>
        <fullName evidence="4">Pectate lyase</fullName>
    </recommendedName>
</protein>